<gene>
    <name evidence="2" type="ORF">N1851_024929</name>
</gene>
<comment type="caution">
    <text evidence="2">The sequence shown here is derived from an EMBL/GenBank/DDBJ whole genome shotgun (WGS) entry which is preliminary data.</text>
</comment>
<sequence length="203" mass="23980">MLGVLRRTLFRRLKDFGLYARRYHEMDDDEIILCGPLRLKCRQHFRRRVAASLHCVDSLGILSRLSSLGCILRRTYSVRAPLSLWHVDTNHKLIRIERLWRDVRTFVISKYYNMLRSLEQDQLLDVSSTEDLFCVHLVFLPELKMDLESFVEGWNNHPVQTENNRTPEQLWCLGLMTTDIDQPDNIEARFLNAIKCKTLYGVL</sequence>
<feature type="domain" description="Integrase core" evidence="1">
    <location>
        <begin position="95"/>
        <end position="178"/>
    </location>
</feature>
<protein>
    <recommendedName>
        <fullName evidence="1">Integrase core domain-containing protein</fullName>
    </recommendedName>
</protein>
<dbReference type="AlphaFoldDB" id="A0AA47NWE2"/>
<evidence type="ECO:0000313" key="3">
    <source>
        <dbReference type="Proteomes" id="UP001174136"/>
    </source>
</evidence>
<dbReference type="Proteomes" id="UP001174136">
    <property type="component" value="Unassembled WGS sequence"/>
</dbReference>
<organism evidence="2 3">
    <name type="scientific">Merluccius polli</name>
    <name type="common">Benguela hake</name>
    <name type="synonym">Merluccius cadenati</name>
    <dbReference type="NCBI Taxonomy" id="89951"/>
    <lineage>
        <taxon>Eukaryota</taxon>
        <taxon>Metazoa</taxon>
        <taxon>Chordata</taxon>
        <taxon>Craniata</taxon>
        <taxon>Vertebrata</taxon>
        <taxon>Euteleostomi</taxon>
        <taxon>Actinopterygii</taxon>
        <taxon>Neopterygii</taxon>
        <taxon>Teleostei</taxon>
        <taxon>Neoteleostei</taxon>
        <taxon>Acanthomorphata</taxon>
        <taxon>Zeiogadaria</taxon>
        <taxon>Gadariae</taxon>
        <taxon>Gadiformes</taxon>
        <taxon>Gadoidei</taxon>
        <taxon>Merlucciidae</taxon>
        <taxon>Merluccius</taxon>
    </lineage>
</organism>
<accession>A0AA47NWE2</accession>
<evidence type="ECO:0000259" key="1">
    <source>
        <dbReference type="Pfam" id="PF24764"/>
    </source>
</evidence>
<name>A0AA47NWE2_MERPO</name>
<evidence type="ECO:0000313" key="2">
    <source>
        <dbReference type="EMBL" id="KAK0138547.1"/>
    </source>
</evidence>
<dbReference type="InterPro" id="IPR058913">
    <property type="entry name" value="Integrase_dom_put"/>
</dbReference>
<proteinExistence type="predicted"/>
<dbReference type="PANTHER" id="PTHR46791:SF11">
    <property type="entry name" value="INTEGRASE CATALYTIC DOMAIN-CONTAINING PROTEIN"/>
    <property type="match status" value="1"/>
</dbReference>
<keyword evidence="3" id="KW-1185">Reference proteome</keyword>
<dbReference type="Pfam" id="PF24764">
    <property type="entry name" value="rva_4"/>
    <property type="match status" value="1"/>
</dbReference>
<dbReference type="PANTHER" id="PTHR46791">
    <property type="entry name" value="EXPRESSED PROTEIN"/>
    <property type="match status" value="1"/>
</dbReference>
<dbReference type="EMBL" id="JAOPHQ010004600">
    <property type="protein sequence ID" value="KAK0138547.1"/>
    <property type="molecule type" value="Genomic_DNA"/>
</dbReference>
<reference evidence="2" key="1">
    <citation type="journal article" date="2023" name="Front. Mar. Sci.">
        <title>A new Merluccius polli reference genome to investigate the effects of global change in West African waters.</title>
        <authorList>
            <person name="Mateo J.L."/>
            <person name="Blanco-Fernandez C."/>
            <person name="Garcia-Vazquez E."/>
            <person name="Machado-Schiaffino G."/>
        </authorList>
    </citation>
    <scope>NUCLEOTIDE SEQUENCE</scope>
    <source>
        <strain evidence="2">C29</strain>
        <tissue evidence="2">Fin</tissue>
    </source>
</reference>